<dbReference type="EC" id="2.7.7.49" evidence="2"/>
<dbReference type="EMBL" id="CTRP01000008">
    <property type="protein sequence ID" value="CQR72040.1"/>
    <property type="molecule type" value="Genomic_DNA"/>
</dbReference>
<name>A0A0U1KXA3_9FIRM</name>
<proteinExistence type="predicted"/>
<dbReference type="GO" id="GO:0003964">
    <property type="term" value="F:RNA-directed DNA polymerase activity"/>
    <property type="evidence" value="ECO:0007669"/>
    <property type="project" value="UniProtKB-KW"/>
</dbReference>
<reference evidence="3" key="1">
    <citation type="submission" date="2015-03" db="EMBL/GenBank/DDBJ databases">
        <authorList>
            <person name="Nijsse Bart"/>
        </authorList>
    </citation>
    <scope>NUCLEOTIDE SEQUENCE [LARGE SCALE GENOMIC DNA]</scope>
</reference>
<dbReference type="GO" id="GO:0006397">
    <property type="term" value="P:mRNA processing"/>
    <property type="evidence" value="ECO:0007669"/>
    <property type="project" value="InterPro"/>
</dbReference>
<keyword evidence="2" id="KW-0548">Nucleotidyltransferase</keyword>
<organism evidence="2 3">
    <name type="scientific">Sporomusa ovata</name>
    <dbReference type="NCBI Taxonomy" id="2378"/>
    <lineage>
        <taxon>Bacteria</taxon>
        <taxon>Bacillati</taxon>
        <taxon>Bacillota</taxon>
        <taxon>Negativicutes</taxon>
        <taxon>Selenomonadales</taxon>
        <taxon>Sporomusaceae</taxon>
        <taxon>Sporomusa</taxon>
    </lineage>
</organism>
<dbReference type="Pfam" id="PF01348">
    <property type="entry name" value="Intron_maturas2"/>
    <property type="match status" value="1"/>
</dbReference>
<evidence type="ECO:0000259" key="1">
    <source>
        <dbReference type="Pfam" id="PF01348"/>
    </source>
</evidence>
<feature type="domain" description="Domain X" evidence="1">
    <location>
        <begin position="6"/>
        <end position="83"/>
    </location>
</feature>
<dbReference type="InterPro" id="IPR024937">
    <property type="entry name" value="Domain_X"/>
</dbReference>
<sequence>MNTEGILNKLRHNGMCTAIGYPIGITRLLQELPEDIIKYGNQVLRGLLTQQRGCCNFFEGWRIQYVVQFSIAKTLASNSNNSTDDNLFGIWRAVCGESRLYGSGRGGLLC</sequence>
<gene>
    <name evidence="2" type="ORF">SpAn4DRAFT_4729</name>
</gene>
<keyword evidence="2" id="KW-0695">RNA-directed DNA polymerase</keyword>
<dbReference type="Proteomes" id="UP000049855">
    <property type="component" value="Unassembled WGS sequence"/>
</dbReference>
<evidence type="ECO:0000313" key="2">
    <source>
        <dbReference type="EMBL" id="CQR72040.1"/>
    </source>
</evidence>
<evidence type="ECO:0000313" key="3">
    <source>
        <dbReference type="Proteomes" id="UP000049855"/>
    </source>
</evidence>
<dbReference type="AlphaFoldDB" id="A0A0U1KXA3"/>
<protein>
    <submittedName>
        <fullName evidence="2">Retron-type RNA-directed DNA polymerase</fullName>
        <ecNumber evidence="2">2.7.7.49</ecNumber>
    </submittedName>
</protein>
<dbReference type="GO" id="GO:0005737">
    <property type="term" value="C:cytoplasm"/>
    <property type="evidence" value="ECO:0007669"/>
    <property type="project" value="UniProtKB-ARBA"/>
</dbReference>
<dbReference type="RefSeq" id="WP_071849411.1">
    <property type="nucleotide sequence ID" value="NZ_CTRP01000008.1"/>
</dbReference>
<keyword evidence="3" id="KW-1185">Reference proteome</keyword>
<accession>A0A0U1KXA3</accession>
<keyword evidence="2" id="KW-0808">Transferase</keyword>